<evidence type="ECO:0000259" key="3">
    <source>
        <dbReference type="Pfam" id="PF01738"/>
    </source>
</evidence>
<feature type="signal peptide" evidence="2">
    <location>
        <begin position="1"/>
        <end position="18"/>
    </location>
</feature>
<keyword evidence="2" id="KW-0732">Signal</keyword>
<proteinExistence type="predicted"/>
<dbReference type="PANTHER" id="PTHR48081">
    <property type="entry name" value="AB HYDROLASE SUPERFAMILY PROTEIN C4A8.06C"/>
    <property type="match status" value="1"/>
</dbReference>
<organism evidence="4 5">
    <name type="scientific">Pseudoteredinibacter isoporae</name>
    <dbReference type="NCBI Taxonomy" id="570281"/>
    <lineage>
        <taxon>Bacteria</taxon>
        <taxon>Pseudomonadati</taxon>
        <taxon>Pseudomonadota</taxon>
        <taxon>Gammaproteobacteria</taxon>
        <taxon>Cellvibrionales</taxon>
        <taxon>Cellvibrionaceae</taxon>
        <taxon>Pseudoteredinibacter</taxon>
    </lineage>
</organism>
<comment type="caution">
    <text evidence="4">The sequence shown here is derived from an EMBL/GenBank/DDBJ whole genome shotgun (WGS) entry which is preliminary data.</text>
</comment>
<feature type="chain" id="PRO_5030845074" evidence="2">
    <location>
        <begin position="19"/>
        <end position="429"/>
    </location>
</feature>
<evidence type="ECO:0000313" key="4">
    <source>
        <dbReference type="EMBL" id="MBB6520286.1"/>
    </source>
</evidence>
<dbReference type="InParanoid" id="A0A7X0JS10"/>
<evidence type="ECO:0000256" key="2">
    <source>
        <dbReference type="SAM" id="SignalP"/>
    </source>
</evidence>
<keyword evidence="1" id="KW-0378">Hydrolase</keyword>
<dbReference type="GO" id="GO:0016787">
    <property type="term" value="F:hydrolase activity"/>
    <property type="evidence" value="ECO:0007669"/>
    <property type="project" value="UniProtKB-KW"/>
</dbReference>
<dbReference type="InterPro" id="IPR029058">
    <property type="entry name" value="AB_hydrolase_fold"/>
</dbReference>
<feature type="domain" description="Dienelactone hydrolase" evidence="3">
    <location>
        <begin position="60"/>
        <end position="292"/>
    </location>
</feature>
<dbReference type="SUPFAM" id="SSF53474">
    <property type="entry name" value="alpha/beta-Hydrolases"/>
    <property type="match status" value="1"/>
</dbReference>
<evidence type="ECO:0000313" key="5">
    <source>
        <dbReference type="Proteomes" id="UP000528457"/>
    </source>
</evidence>
<gene>
    <name evidence="4" type="ORF">HNR48_000564</name>
</gene>
<reference evidence="4 5" key="1">
    <citation type="submission" date="2020-08" db="EMBL/GenBank/DDBJ databases">
        <title>Genomic Encyclopedia of Type Strains, Phase IV (KMG-IV): sequencing the most valuable type-strain genomes for metagenomic binning, comparative biology and taxonomic classification.</title>
        <authorList>
            <person name="Goeker M."/>
        </authorList>
    </citation>
    <scope>NUCLEOTIDE SEQUENCE [LARGE SCALE GENOMIC DNA]</scope>
    <source>
        <strain evidence="4 5">DSM 22368</strain>
    </source>
</reference>
<protein>
    <submittedName>
        <fullName evidence="4">Acetyl esterase/lipase</fullName>
    </submittedName>
</protein>
<dbReference type="PANTHER" id="PTHR48081:SF33">
    <property type="entry name" value="KYNURENINE FORMAMIDASE"/>
    <property type="match status" value="1"/>
</dbReference>
<dbReference type="AlphaFoldDB" id="A0A7X0JS10"/>
<dbReference type="Proteomes" id="UP000528457">
    <property type="component" value="Unassembled WGS sequence"/>
</dbReference>
<dbReference type="InterPro" id="IPR050300">
    <property type="entry name" value="GDXG_lipolytic_enzyme"/>
</dbReference>
<accession>A0A7X0JS10</accession>
<dbReference type="Gene3D" id="3.40.50.1820">
    <property type="entry name" value="alpha/beta hydrolase"/>
    <property type="match status" value="1"/>
</dbReference>
<sequence length="429" mass="46505">MRYSQALICFLFAQFSLALSPVPPAVVVQKDIVYGQGDTQSGPKDLLLDLYTPGVDDPSEPIAKRPAVILIHGGSFQTGSKENAALVNMANDLVLRGYVAAVINYRLQGDEPIPSNRVSHLPTQSGVAAPLAQQIAAQAALDDAITAFEWLISREDRYQISDIGLIGSSAGAITAINLAYISDDFSIDLPNRDRISFVVNYWGGALLPLDNPNEAVKSVDQGEAPIFIVHGSNDIIVSFNYSVLLDQRAEEVGLDYQYHVIDGGGHGFAAIDPFNVTVESGKSIANAMYEWIDNISQHSFGQQSVGSWYEPATSGQGLLLDLDDRSKQVFGAWFTYNNEAGSENGQIPGAEQRWFTAQGKYSGRRAVLDLFQSRNGRFDANNTVETSKVGTLELNLESCKKGTARYDMPALGLNGDISIVRLMSNSNCP</sequence>
<keyword evidence="5" id="KW-1185">Reference proteome</keyword>
<evidence type="ECO:0000256" key="1">
    <source>
        <dbReference type="ARBA" id="ARBA00022801"/>
    </source>
</evidence>
<name>A0A7X0JS10_9GAMM</name>
<dbReference type="Pfam" id="PF01738">
    <property type="entry name" value="DLH"/>
    <property type="match status" value="1"/>
</dbReference>
<dbReference type="RefSeq" id="WP_166851702.1">
    <property type="nucleotide sequence ID" value="NZ_JAAONY010000001.1"/>
</dbReference>
<dbReference type="EMBL" id="JACHHT010000001">
    <property type="protein sequence ID" value="MBB6520286.1"/>
    <property type="molecule type" value="Genomic_DNA"/>
</dbReference>
<dbReference type="InterPro" id="IPR002925">
    <property type="entry name" value="Dienelactn_hydro"/>
</dbReference>